<dbReference type="AlphaFoldDB" id="A0A6A7C4A0"/>
<accession>A0A6A7C4A0</accession>
<feature type="compositionally biased region" description="Polar residues" evidence="1">
    <location>
        <begin position="19"/>
        <end position="31"/>
    </location>
</feature>
<protein>
    <submittedName>
        <fullName evidence="2">Uncharacterized protein</fullName>
    </submittedName>
</protein>
<feature type="compositionally biased region" description="Basic and acidic residues" evidence="1">
    <location>
        <begin position="36"/>
        <end position="49"/>
    </location>
</feature>
<keyword evidence="3" id="KW-1185">Reference proteome</keyword>
<evidence type="ECO:0000256" key="1">
    <source>
        <dbReference type="SAM" id="MobiDB-lite"/>
    </source>
</evidence>
<proteinExistence type="predicted"/>
<sequence>MTKLLQDDSTDYTSSTDTVASKNKQRLNPDSGSAERQAEREVFAQEDPVKYTNKALADDAHNEVGGEKGPTRARVGSSINHAPRRQLGAPSSKIDPPKWSRSSVATSFRVPTFAQCQTRASTSIPERYRPVARRQLRGRYSAGKPSTIRRATESQVIPSRHSRRRRLPPQRVARACRGLEDNMSDFHQNMKEVYAQMREVFSPRADRLADACRQDYETFSHARRWHEACDWVERWAPQDFYPVPAPENPTVS</sequence>
<dbReference type="EMBL" id="MU005968">
    <property type="protein sequence ID" value="KAF2862087.1"/>
    <property type="molecule type" value="Genomic_DNA"/>
</dbReference>
<evidence type="ECO:0000313" key="3">
    <source>
        <dbReference type="Proteomes" id="UP000799421"/>
    </source>
</evidence>
<feature type="compositionally biased region" description="Basic and acidic residues" evidence="1">
    <location>
        <begin position="56"/>
        <end position="70"/>
    </location>
</feature>
<feature type="region of interest" description="Disordered" evidence="1">
    <location>
        <begin position="1"/>
        <end position="104"/>
    </location>
</feature>
<organism evidence="2 3">
    <name type="scientific">Piedraia hortae CBS 480.64</name>
    <dbReference type="NCBI Taxonomy" id="1314780"/>
    <lineage>
        <taxon>Eukaryota</taxon>
        <taxon>Fungi</taxon>
        <taxon>Dikarya</taxon>
        <taxon>Ascomycota</taxon>
        <taxon>Pezizomycotina</taxon>
        <taxon>Dothideomycetes</taxon>
        <taxon>Dothideomycetidae</taxon>
        <taxon>Capnodiales</taxon>
        <taxon>Piedraiaceae</taxon>
        <taxon>Piedraia</taxon>
    </lineage>
</organism>
<dbReference type="Proteomes" id="UP000799421">
    <property type="component" value="Unassembled WGS sequence"/>
</dbReference>
<gene>
    <name evidence="2" type="ORF">K470DRAFT_22778</name>
</gene>
<name>A0A6A7C4A0_9PEZI</name>
<evidence type="ECO:0000313" key="2">
    <source>
        <dbReference type="EMBL" id="KAF2862087.1"/>
    </source>
</evidence>
<reference evidence="2" key="1">
    <citation type="journal article" date="2020" name="Stud. Mycol.">
        <title>101 Dothideomycetes genomes: a test case for predicting lifestyles and emergence of pathogens.</title>
        <authorList>
            <person name="Haridas S."/>
            <person name="Albert R."/>
            <person name="Binder M."/>
            <person name="Bloem J."/>
            <person name="Labutti K."/>
            <person name="Salamov A."/>
            <person name="Andreopoulos B."/>
            <person name="Baker S."/>
            <person name="Barry K."/>
            <person name="Bills G."/>
            <person name="Bluhm B."/>
            <person name="Cannon C."/>
            <person name="Castanera R."/>
            <person name="Culley D."/>
            <person name="Daum C."/>
            <person name="Ezra D."/>
            <person name="Gonzalez J."/>
            <person name="Henrissat B."/>
            <person name="Kuo A."/>
            <person name="Liang C."/>
            <person name="Lipzen A."/>
            <person name="Lutzoni F."/>
            <person name="Magnuson J."/>
            <person name="Mondo S."/>
            <person name="Nolan M."/>
            <person name="Ohm R."/>
            <person name="Pangilinan J."/>
            <person name="Park H.-J."/>
            <person name="Ramirez L."/>
            <person name="Alfaro M."/>
            <person name="Sun H."/>
            <person name="Tritt A."/>
            <person name="Yoshinaga Y."/>
            <person name="Zwiers L.-H."/>
            <person name="Turgeon B."/>
            <person name="Goodwin S."/>
            <person name="Spatafora J."/>
            <person name="Crous P."/>
            <person name="Grigoriev I."/>
        </authorList>
    </citation>
    <scope>NUCLEOTIDE SEQUENCE</scope>
    <source>
        <strain evidence="2">CBS 480.64</strain>
    </source>
</reference>